<dbReference type="Proteomes" id="UP000029453">
    <property type="component" value="Unassembled WGS sequence"/>
</dbReference>
<dbReference type="EMBL" id="BALG01000184">
    <property type="protein sequence ID" value="GAC43092.1"/>
    <property type="molecule type" value="Genomic_DNA"/>
</dbReference>
<comment type="caution">
    <text evidence="1">The sequence shown here is derived from an EMBL/GenBank/DDBJ whole genome shotgun (WGS) entry which is preliminary data.</text>
</comment>
<dbReference type="Pfam" id="PF00106">
    <property type="entry name" value="adh_short"/>
    <property type="match status" value="1"/>
</dbReference>
<dbReference type="InterPro" id="IPR036291">
    <property type="entry name" value="NAD(P)-bd_dom_sf"/>
</dbReference>
<dbReference type="Gene3D" id="3.40.50.720">
    <property type="entry name" value="NAD(P)-binding Rossmann-like Domain"/>
    <property type="match status" value="1"/>
</dbReference>
<accession>M9LBA1</accession>
<sequence length="61" mass="6578">MKTVAIVGAGKGLGLSLAKRFGHKGFRVALIARNVEKLAEMTEELKALGVEVSNYKADIYN</sequence>
<reference evidence="1 2" key="1">
    <citation type="submission" date="2012-10" db="EMBL/GenBank/DDBJ databases">
        <title>Draft Genome Sequence of Paenibacillus popilliae ATCC 14706T.</title>
        <authorList>
            <person name="Iiyama K."/>
            <person name="Mori K."/>
            <person name="Mon H."/>
            <person name="Chieda Y."/>
            <person name="Lee J.M."/>
            <person name="Kusakabe T."/>
            <person name="Tashiro K."/>
            <person name="Asano S."/>
            <person name="Yasunaga-Aoki C."/>
            <person name="Shimizu S."/>
        </authorList>
    </citation>
    <scope>NUCLEOTIDE SEQUENCE [LARGE SCALE GENOMIC DNA]</scope>
    <source>
        <strain evidence="1 2">ATCC 14706</strain>
    </source>
</reference>
<dbReference type="InterPro" id="IPR002347">
    <property type="entry name" value="SDR_fam"/>
</dbReference>
<name>M9LBA1_PAEPP</name>
<organism evidence="1 2">
    <name type="scientific">Paenibacillus popilliae ATCC 14706</name>
    <dbReference type="NCBI Taxonomy" id="1212764"/>
    <lineage>
        <taxon>Bacteria</taxon>
        <taxon>Bacillati</taxon>
        <taxon>Bacillota</taxon>
        <taxon>Bacilli</taxon>
        <taxon>Bacillales</taxon>
        <taxon>Paenibacillaceae</taxon>
        <taxon>Paenibacillus</taxon>
    </lineage>
</organism>
<dbReference type="PANTHER" id="PTHR43431">
    <property type="entry name" value="OXIDOREDUCTASE, SHORT CHAIN DEHYDROGENASE/REDUCTASE FAMILY (AFU_ORTHOLOGUE AFUA_5G14000)"/>
    <property type="match status" value="1"/>
</dbReference>
<keyword evidence="2" id="KW-1185">Reference proteome</keyword>
<gene>
    <name evidence="1" type="ORF">PPOP_2459</name>
</gene>
<dbReference type="AlphaFoldDB" id="M9LBA1"/>
<evidence type="ECO:0000313" key="2">
    <source>
        <dbReference type="Proteomes" id="UP000029453"/>
    </source>
</evidence>
<dbReference type="SUPFAM" id="SSF51735">
    <property type="entry name" value="NAD(P)-binding Rossmann-fold domains"/>
    <property type="match status" value="1"/>
</dbReference>
<dbReference type="RefSeq" id="WP_006286656.1">
    <property type="nucleotide sequence ID" value="NZ_BALG01000184.1"/>
</dbReference>
<protein>
    <submittedName>
        <fullName evidence="1">Dehydrogenase</fullName>
    </submittedName>
</protein>
<proteinExistence type="predicted"/>
<evidence type="ECO:0000313" key="1">
    <source>
        <dbReference type="EMBL" id="GAC43092.1"/>
    </source>
</evidence>
<dbReference type="PANTHER" id="PTHR43431:SF7">
    <property type="entry name" value="OXIDOREDUCTASE, SHORT CHAIN DEHYDROGENASE_REDUCTASE FAMILY (AFU_ORTHOLOGUE AFUA_5G14000)"/>
    <property type="match status" value="1"/>
</dbReference>